<protein>
    <submittedName>
        <fullName evidence="2">Uncharacterized protein</fullName>
    </submittedName>
</protein>
<dbReference type="Proteomes" id="UP000615446">
    <property type="component" value="Unassembled WGS sequence"/>
</dbReference>
<keyword evidence="1" id="KW-0175">Coiled coil</keyword>
<evidence type="ECO:0000313" key="2">
    <source>
        <dbReference type="EMBL" id="GES84847.1"/>
    </source>
</evidence>
<dbReference type="EMBL" id="BLAL01000086">
    <property type="protein sequence ID" value="GES84847.1"/>
    <property type="molecule type" value="Genomic_DNA"/>
</dbReference>
<feature type="coiled-coil region" evidence="1">
    <location>
        <begin position="39"/>
        <end position="66"/>
    </location>
</feature>
<dbReference type="PANTHER" id="PTHR35871:SF1">
    <property type="entry name" value="CXC1-LIKE CYSTEINE CLUSTER ASSOCIATED WITH KDZ TRANSPOSASES DOMAIN-CONTAINING PROTEIN"/>
    <property type="match status" value="1"/>
</dbReference>
<gene>
    <name evidence="2" type="ORF">RCL2_001194100</name>
</gene>
<name>A0A8H3QMS5_9GLOM</name>
<dbReference type="PANTHER" id="PTHR35871">
    <property type="entry name" value="EXPRESSED PROTEIN"/>
    <property type="match status" value="1"/>
</dbReference>
<dbReference type="OrthoDB" id="10044727at2759"/>
<evidence type="ECO:0000313" key="3">
    <source>
        <dbReference type="Proteomes" id="UP000615446"/>
    </source>
</evidence>
<proteinExistence type="predicted"/>
<organism evidence="2 3">
    <name type="scientific">Rhizophagus clarus</name>
    <dbReference type="NCBI Taxonomy" id="94130"/>
    <lineage>
        <taxon>Eukaryota</taxon>
        <taxon>Fungi</taxon>
        <taxon>Fungi incertae sedis</taxon>
        <taxon>Mucoromycota</taxon>
        <taxon>Glomeromycotina</taxon>
        <taxon>Glomeromycetes</taxon>
        <taxon>Glomerales</taxon>
        <taxon>Glomeraceae</taxon>
        <taxon>Rhizophagus</taxon>
    </lineage>
</organism>
<sequence>MKKKCLLRKKIHETYLTESTKKSTFYDNYEPSRKWTKTVKDDEWNFKEVEVKIKNLKEELKRDQHRISVIKYNKKRAIFEMLKQVKENKKGLIKASVKVVELIFIDSKHQKIIQLVDDKDIAVICQVWIPRWWLNVLGFFYQQQKQGVNFDKHERDNVVKYRKMFLNEMAKYEPYMSSYERETMDQVLLNLQSSKKEHILIIYDECIFYSNDNKCEKNQEGYWTMNYLLEQVKLKAIPIFEALFPTYIAVFAFNNNSNHAAFLPDTLVASKMKFFSGEK</sequence>
<reference evidence="2" key="1">
    <citation type="submission" date="2019-10" db="EMBL/GenBank/DDBJ databases">
        <title>Conservation and host-specific expression of non-tandemly repeated heterogenous ribosome RNA gene in arbuscular mycorrhizal fungi.</title>
        <authorList>
            <person name="Maeda T."/>
            <person name="Kobayashi Y."/>
            <person name="Nakagawa T."/>
            <person name="Ezawa T."/>
            <person name="Yamaguchi K."/>
            <person name="Bino T."/>
            <person name="Nishimoto Y."/>
            <person name="Shigenobu S."/>
            <person name="Kawaguchi M."/>
        </authorList>
    </citation>
    <scope>NUCLEOTIDE SEQUENCE</scope>
    <source>
        <strain evidence="2">HR1</strain>
    </source>
</reference>
<comment type="caution">
    <text evidence="2">The sequence shown here is derived from an EMBL/GenBank/DDBJ whole genome shotgun (WGS) entry which is preliminary data.</text>
</comment>
<evidence type="ECO:0000256" key="1">
    <source>
        <dbReference type="SAM" id="Coils"/>
    </source>
</evidence>
<dbReference type="AlphaFoldDB" id="A0A8H3QMS5"/>
<accession>A0A8H3QMS5</accession>